<dbReference type="AlphaFoldDB" id="A0A499UA80"/>
<gene>
    <name evidence="2" type="ORF">SSPO_000910</name>
</gene>
<evidence type="ECO:0000256" key="1">
    <source>
        <dbReference type="SAM" id="MobiDB-lite"/>
    </source>
</evidence>
<evidence type="ECO:0000313" key="3">
    <source>
        <dbReference type="Proteomes" id="UP000463951"/>
    </source>
</evidence>
<evidence type="ECO:0000313" key="2">
    <source>
        <dbReference type="EMBL" id="BBJ37373.1"/>
    </source>
</evidence>
<proteinExistence type="predicted"/>
<dbReference type="Proteomes" id="UP000463951">
    <property type="component" value="Chromosome"/>
</dbReference>
<feature type="region of interest" description="Disordered" evidence="1">
    <location>
        <begin position="1"/>
        <end position="27"/>
    </location>
</feature>
<accession>A0A499UA80</accession>
<dbReference type="EMBL" id="AP019620">
    <property type="protein sequence ID" value="BBJ37373.1"/>
    <property type="molecule type" value="Genomic_DNA"/>
</dbReference>
<reference evidence="2 3" key="1">
    <citation type="journal article" date="2020" name="Int. J. Syst. Evol. Microbiol.">
        <title>Reclassification of Streptomyces castelarensis and Streptomyces sporoclivatus as later heterotypic synonyms of Streptomyces antimycoticus.</title>
        <authorList>
            <person name="Komaki H."/>
            <person name="Tamura T."/>
        </authorList>
    </citation>
    <scope>NUCLEOTIDE SEQUENCE [LARGE SCALE GENOMIC DNA]</scope>
    <source>
        <strain evidence="2 3">NBRC 100767</strain>
    </source>
</reference>
<name>A0A499UA80_9ACTN</name>
<sequence length="79" mass="8492">MIRVTPMPAHPLTPLTEADSHGGRRTVSTMTDDQLDALYAERDHLLLLLGAVITAASPCAQCGFETRSSSKVTTTHAEQ</sequence>
<organism evidence="2 3">
    <name type="scientific">Streptomyces antimycoticus</name>
    <dbReference type="NCBI Taxonomy" id="68175"/>
    <lineage>
        <taxon>Bacteria</taxon>
        <taxon>Bacillati</taxon>
        <taxon>Actinomycetota</taxon>
        <taxon>Actinomycetes</taxon>
        <taxon>Kitasatosporales</taxon>
        <taxon>Streptomycetaceae</taxon>
        <taxon>Streptomyces</taxon>
        <taxon>Streptomyces violaceusniger group</taxon>
    </lineage>
</organism>
<protein>
    <submittedName>
        <fullName evidence="2">Uncharacterized protein</fullName>
    </submittedName>
</protein>